<dbReference type="EMBL" id="MTYJ01000161">
    <property type="protein sequence ID" value="OQV11788.1"/>
    <property type="molecule type" value="Genomic_DNA"/>
</dbReference>
<gene>
    <name evidence="3" type="ORF">BV898_13913</name>
</gene>
<evidence type="ECO:0000259" key="2">
    <source>
        <dbReference type="PROSITE" id="PS50835"/>
    </source>
</evidence>
<dbReference type="InterPro" id="IPR007110">
    <property type="entry name" value="Ig-like_dom"/>
</dbReference>
<dbReference type="AlphaFoldDB" id="A0A1W0W9E8"/>
<evidence type="ECO:0000256" key="1">
    <source>
        <dbReference type="SAM" id="SignalP"/>
    </source>
</evidence>
<sequence length="202" mass="22261">MQISLTLVLVLGSCKVTALRLFKRHESISPSDIAFDVGDFSPAVSEDSVTTIKLGSRQTISCYHRLRNRNHHTRCTSASWIDDETGLLLADRNLRWEHHNGTLTFTNFTEAEVGRYVCKVSCGSRGDAYRQLTVLPEITTTSQLLYPSTDSLTISLDASQSETTIGFGMAAPQHDPALSSKTSAQTCSVTLLMVITLMKVLY</sequence>
<feature type="chain" id="PRO_5012574081" description="Ig-like domain-containing protein" evidence="1">
    <location>
        <begin position="19"/>
        <end position="202"/>
    </location>
</feature>
<reference evidence="4" key="1">
    <citation type="submission" date="2017-01" db="EMBL/GenBank/DDBJ databases">
        <title>Comparative genomics of anhydrobiosis in the tardigrade Hypsibius dujardini.</title>
        <authorList>
            <person name="Yoshida Y."/>
            <person name="Koutsovoulos G."/>
            <person name="Laetsch D."/>
            <person name="Stevens L."/>
            <person name="Kumar S."/>
            <person name="Horikawa D."/>
            <person name="Ishino K."/>
            <person name="Komine S."/>
            <person name="Tomita M."/>
            <person name="Blaxter M."/>
            <person name="Arakawa K."/>
        </authorList>
    </citation>
    <scope>NUCLEOTIDE SEQUENCE [LARGE SCALE GENOMIC DNA]</scope>
    <source>
        <strain evidence="4">Z151</strain>
    </source>
</reference>
<keyword evidence="4" id="KW-1185">Reference proteome</keyword>
<keyword evidence="1" id="KW-0732">Signal</keyword>
<comment type="caution">
    <text evidence="3">The sequence shown here is derived from an EMBL/GenBank/DDBJ whole genome shotgun (WGS) entry which is preliminary data.</text>
</comment>
<evidence type="ECO:0000313" key="3">
    <source>
        <dbReference type="EMBL" id="OQV11788.1"/>
    </source>
</evidence>
<dbReference type="CDD" id="cd00096">
    <property type="entry name" value="Ig"/>
    <property type="match status" value="1"/>
</dbReference>
<protein>
    <recommendedName>
        <fullName evidence="2">Ig-like domain-containing protein</fullName>
    </recommendedName>
</protein>
<dbReference type="SUPFAM" id="SSF48726">
    <property type="entry name" value="Immunoglobulin"/>
    <property type="match status" value="1"/>
</dbReference>
<evidence type="ECO:0000313" key="4">
    <source>
        <dbReference type="Proteomes" id="UP000192578"/>
    </source>
</evidence>
<proteinExistence type="predicted"/>
<organism evidence="3 4">
    <name type="scientific">Hypsibius exemplaris</name>
    <name type="common">Freshwater tardigrade</name>
    <dbReference type="NCBI Taxonomy" id="2072580"/>
    <lineage>
        <taxon>Eukaryota</taxon>
        <taxon>Metazoa</taxon>
        <taxon>Ecdysozoa</taxon>
        <taxon>Tardigrada</taxon>
        <taxon>Eutardigrada</taxon>
        <taxon>Parachela</taxon>
        <taxon>Hypsibioidea</taxon>
        <taxon>Hypsibiidae</taxon>
        <taxon>Hypsibius</taxon>
    </lineage>
</organism>
<accession>A0A1W0W9E8</accession>
<dbReference type="Gene3D" id="2.60.40.10">
    <property type="entry name" value="Immunoglobulins"/>
    <property type="match status" value="1"/>
</dbReference>
<dbReference type="InterPro" id="IPR036179">
    <property type="entry name" value="Ig-like_dom_sf"/>
</dbReference>
<feature type="signal peptide" evidence="1">
    <location>
        <begin position="1"/>
        <end position="18"/>
    </location>
</feature>
<dbReference type="PROSITE" id="PS50835">
    <property type="entry name" value="IG_LIKE"/>
    <property type="match status" value="1"/>
</dbReference>
<feature type="domain" description="Ig-like" evidence="2">
    <location>
        <begin position="42"/>
        <end position="135"/>
    </location>
</feature>
<dbReference type="Proteomes" id="UP000192578">
    <property type="component" value="Unassembled WGS sequence"/>
</dbReference>
<name>A0A1W0W9E8_HYPEX</name>
<dbReference type="InterPro" id="IPR013783">
    <property type="entry name" value="Ig-like_fold"/>
</dbReference>